<evidence type="ECO:0008006" key="4">
    <source>
        <dbReference type="Google" id="ProtNLM"/>
    </source>
</evidence>
<protein>
    <recommendedName>
        <fullName evidence="4">Extracellular membrane protein CFEM domain-containing protein</fullName>
    </recommendedName>
</protein>
<evidence type="ECO:0000313" key="2">
    <source>
        <dbReference type="EMBL" id="ODQ82290.1"/>
    </source>
</evidence>
<feature type="signal peptide" evidence="1">
    <location>
        <begin position="1"/>
        <end position="18"/>
    </location>
</feature>
<organism evidence="2 3">
    <name type="scientific">Babjeviella inositovora NRRL Y-12698</name>
    <dbReference type="NCBI Taxonomy" id="984486"/>
    <lineage>
        <taxon>Eukaryota</taxon>
        <taxon>Fungi</taxon>
        <taxon>Dikarya</taxon>
        <taxon>Ascomycota</taxon>
        <taxon>Saccharomycotina</taxon>
        <taxon>Pichiomycetes</taxon>
        <taxon>Serinales incertae sedis</taxon>
        <taxon>Babjeviella</taxon>
    </lineage>
</organism>
<gene>
    <name evidence="2" type="ORF">BABINDRAFT_158915</name>
</gene>
<dbReference type="Proteomes" id="UP000094336">
    <property type="component" value="Unassembled WGS sequence"/>
</dbReference>
<keyword evidence="1" id="KW-0732">Signal</keyword>
<dbReference type="RefSeq" id="XP_018987618.1">
    <property type="nucleotide sequence ID" value="XM_019127352.1"/>
</dbReference>
<keyword evidence="3" id="KW-1185">Reference proteome</keyword>
<sequence length="122" mass="12375">MKLSIPLIALAVASQANAVAAPEGMPAAFAAAAASYQCHLYCGNAILESRTCSGASGYDTKCLCAADSAFTGLIKDCLDCAWCLWDDYSKYLVAPLAACNLPTVPTGTECSPGATKAAATTA</sequence>
<dbReference type="GeneID" id="30145205"/>
<proteinExistence type="predicted"/>
<evidence type="ECO:0000313" key="3">
    <source>
        <dbReference type="Proteomes" id="UP000094336"/>
    </source>
</evidence>
<accession>A0A1E3QXA5</accession>
<dbReference type="OrthoDB" id="4092496at2759"/>
<reference evidence="3" key="1">
    <citation type="submission" date="2016-05" db="EMBL/GenBank/DDBJ databases">
        <title>Comparative genomics of biotechnologically important yeasts.</title>
        <authorList>
            <consortium name="DOE Joint Genome Institute"/>
            <person name="Riley R."/>
            <person name="Haridas S."/>
            <person name="Wolfe K.H."/>
            <person name="Lopes M.R."/>
            <person name="Hittinger C.T."/>
            <person name="Goker M."/>
            <person name="Salamov A."/>
            <person name="Wisecaver J."/>
            <person name="Long T.M."/>
            <person name="Aerts A.L."/>
            <person name="Barry K."/>
            <person name="Choi C."/>
            <person name="Clum A."/>
            <person name="Coughlan A.Y."/>
            <person name="Deshpande S."/>
            <person name="Douglass A.P."/>
            <person name="Hanson S.J."/>
            <person name="Klenk H.-P."/>
            <person name="Labutti K."/>
            <person name="Lapidus A."/>
            <person name="Lindquist E."/>
            <person name="Lipzen A."/>
            <person name="Meier-Kolthoff J.P."/>
            <person name="Ohm R.A."/>
            <person name="Otillar R.P."/>
            <person name="Pangilinan J."/>
            <person name="Peng Y."/>
            <person name="Rokas A."/>
            <person name="Rosa C.A."/>
            <person name="Scheuner C."/>
            <person name="Sibirny A.A."/>
            <person name="Slot J.C."/>
            <person name="Stielow J.B."/>
            <person name="Sun H."/>
            <person name="Kurtzman C.P."/>
            <person name="Blackwell M."/>
            <person name="Grigoriev I.V."/>
            <person name="Jeffries T.W."/>
        </authorList>
    </citation>
    <scope>NUCLEOTIDE SEQUENCE [LARGE SCALE GENOMIC DNA]</scope>
    <source>
        <strain evidence="3">NRRL Y-12698</strain>
    </source>
</reference>
<dbReference type="STRING" id="984486.A0A1E3QXA5"/>
<evidence type="ECO:0000256" key="1">
    <source>
        <dbReference type="SAM" id="SignalP"/>
    </source>
</evidence>
<dbReference type="EMBL" id="KV454426">
    <property type="protein sequence ID" value="ODQ82290.1"/>
    <property type="molecule type" value="Genomic_DNA"/>
</dbReference>
<feature type="chain" id="PRO_5009134431" description="Extracellular membrane protein CFEM domain-containing protein" evidence="1">
    <location>
        <begin position="19"/>
        <end position="122"/>
    </location>
</feature>
<dbReference type="AlphaFoldDB" id="A0A1E3QXA5"/>
<name>A0A1E3QXA5_9ASCO</name>